<reference evidence="1" key="1">
    <citation type="journal article" date="2005" name="Environ. Microbiol.">
        <title>Genetic and functional properties of uncultivated thermophilic crenarchaeotes from a subsurface gold mine as revealed by analysis of genome fragments.</title>
        <authorList>
            <person name="Nunoura T."/>
            <person name="Hirayama H."/>
            <person name="Takami H."/>
            <person name="Oida H."/>
            <person name="Nishi S."/>
            <person name="Shimamura S."/>
            <person name="Suzuki Y."/>
            <person name="Inagaki F."/>
            <person name="Takai K."/>
            <person name="Nealson K.H."/>
            <person name="Horikoshi K."/>
        </authorList>
    </citation>
    <scope>NUCLEOTIDE SEQUENCE</scope>
</reference>
<proteinExistence type="predicted"/>
<name>H5SKN5_9ZZZZ</name>
<sequence length="53" mass="6372">MGVRGLRRAVSLLYRLARFLRDLEVFSSGDPRRIARRLRNKLLGRWMGRLFRL</sequence>
<evidence type="ECO:0000313" key="1">
    <source>
        <dbReference type="EMBL" id="BAL56721.1"/>
    </source>
</evidence>
<gene>
    <name evidence="1" type="ORF">HGMM_F42E07C23</name>
</gene>
<dbReference type="AlphaFoldDB" id="H5SKN5"/>
<organism evidence="1">
    <name type="scientific">uncultured prokaryote</name>
    <dbReference type="NCBI Taxonomy" id="198431"/>
    <lineage>
        <taxon>unclassified sequences</taxon>
        <taxon>environmental samples</taxon>
    </lineage>
</organism>
<reference evidence="1" key="2">
    <citation type="journal article" date="2012" name="PLoS ONE">
        <title>A Deeply Branching Thermophilic Bacterium with an Ancient Acetyl-CoA Pathway Dominates a Subsurface Ecosystem.</title>
        <authorList>
            <person name="Takami H."/>
            <person name="Noguchi H."/>
            <person name="Takaki Y."/>
            <person name="Uchiyama I."/>
            <person name="Toyoda A."/>
            <person name="Nishi S."/>
            <person name="Chee G.-J."/>
            <person name="Arai W."/>
            <person name="Nunoura T."/>
            <person name="Itoh T."/>
            <person name="Hattori M."/>
            <person name="Takai K."/>
        </authorList>
    </citation>
    <scope>NUCLEOTIDE SEQUENCE</scope>
</reference>
<accession>H5SKN5</accession>
<protein>
    <submittedName>
        <fullName evidence="1">Uncharacterized protein</fullName>
    </submittedName>
</protein>
<dbReference type="EMBL" id="AP011756">
    <property type="protein sequence ID" value="BAL56721.1"/>
    <property type="molecule type" value="Genomic_DNA"/>
</dbReference>